<evidence type="ECO:0000313" key="4">
    <source>
        <dbReference type="Proteomes" id="UP000092691"/>
    </source>
</evidence>
<reference evidence="3 5" key="2">
    <citation type="submission" date="2016-11" db="EMBL/GenBank/DDBJ databases">
        <title>Rhizobium leguminosarum bv. viciae strain Vaf12 isolated from Vavilovia formosa root nodules from Russia, Dagestan.</title>
        <authorList>
            <person name="Kimeklis A."/>
        </authorList>
    </citation>
    <scope>NUCLEOTIDE SEQUENCE [LARGE SCALE GENOMIC DNA]</scope>
    <source>
        <strain evidence="3 5">Vaf-108</strain>
        <plasmid evidence="5">Plasmid unnamed3 sequence</plasmid>
        <plasmid evidence="3">unnamed3</plasmid>
    </source>
</reference>
<protein>
    <submittedName>
        <fullName evidence="2">Uncharacterized protein</fullName>
    </submittedName>
</protein>
<dbReference type="Proteomes" id="UP000092691">
    <property type="component" value="Plasmid unnamed4"/>
</dbReference>
<sequence>MLMSTTKAKTSSGPATSSTPSAAAVPFELTATNGSSVPGFQYFSVFPPALKNPPPKSQVLTALVSDATDQAGTTTLTWNGGSGALALFALLEGTSPNNAHRTPVALGDTVAVALVDGAFTLTATAGGPANAIEVTFAPGVPPGGQIGLVVGPAPILVAIPAGLSSLTLEPDLSPTVTVVFGTAFQFPEANESDVSQSATTTFKQDATTEASPTAIAHIEVDLDNKITQVG</sequence>
<evidence type="ECO:0000313" key="5">
    <source>
        <dbReference type="Proteomes" id="UP000183050"/>
    </source>
</evidence>
<name>A0A1B1CPL3_RHILE</name>
<dbReference type="AlphaFoldDB" id="A0A1B1CPL3"/>
<reference evidence="2 4" key="1">
    <citation type="submission" date="2016-06" db="EMBL/GenBank/DDBJ databases">
        <title>Microsymbionts genomes from the relict species Vavilovia formosa.</title>
        <authorList>
            <person name="Chirak E."/>
            <person name="Kimeklis A."/>
            <person name="Andronov E."/>
        </authorList>
    </citation>
    <scope>NUCLEOTIDE SEQUENCE [LARGE SCALE GENOMIC DNA]</scope>
    <source>
        <strain evidence="2 4">Vaf10</strain>
        <plasmid evidence="4">Plasmid unnamed4</plasmid>
        <plasmid evidence="2">unnamed4</plasmid>
    </source>
</reference>
<keyword evidence="2" id="KW-0614">Plasmid</keyword>
<geneLocation type="plasmid" evidence="2 4">
    <name>unnamed4</name>
</geneLocation>
<gene>
    <name evidence="2" type="ORF">BA011_36955</name>
    <name evidence="3" type="ORF">BMW22_35730</name>
</gene>
<accession>A0A1B1CPL3</accession>
<dbReference type="EMBL" id="CP018231">
    <property type="protein sequence ID" value="API56772.1"/>
    <property type="molecule type" value="Genomic_DNA"/>
</dbReference>
<geneLocation type="plasmid" evidence="5">
    <name>unnamed3 sequence</name>
</geneLocation>
<evidence type="ECO:0000313" key="2">
    <source>
        <dbReference type="EMBL" id="ANP91671.1"/>
    </source>
</evidence>
<feature type="region of interest" description="Disordered" evidence="1">
    <location>
        <begin position="1"/>
        <end position="21"/>
    </location>
</feature>
<evidence type="ECO:0000256" key="1">
    <source>
        <dbReference type="SAM" id="MobiDB-lite"/>
    </source>
</evidence>
<proteinExistence type="predicted"/>
<dbReference type="Proteomes" id="UP000183050">
    <property type="component" value="Plasmid unnamed3"/>
</dbReference>
<evidence type="ECO:0000313" key="3">
    <source>
        <dbReference type="EMBL" id="API56772.1"/>
    </source>
</evidence>
<dbReference type="EMBL" id="CP016292">
    <property type="protein sequence ID" value="ANP91671.1"/>
    <property type="molecule type" value="Genomic_DNA"/>
</dbReference>
<geneLocation type="plasmid" evidence="3">
    <name>unnamed3</name>
</geneLocation>
<organism evidence="2 4">
    <name type="scientific">Rhizobium leguminosarum</name>
    <dbReference type="NCBI Taxonomy" id="384"/>
    <lineage>
        <taxon>Bacteria</taxon>
        <taxon>Pseudomonadati</taxon>
        <taxon>Pseudomonadota</taxon>
        <taxon>Alphaproteobacteria</taxon>
        <taxon>Hyphomicrobiales</taxon>
        <taxon>Rhizobiaceae</taxon>
        <taxon>Rhizobium/Agrobacterium group</taxon>
        <taxon>Rhizobium</taxon>
    </lineage>
</organism>